<name>A0ABW5N038_9FLAO</name>
<comment type="caution">
    <text evidence="2">The sequence shown here is derived from an EMBL/GenBank/DDBJ whole genome shotgun (WGS) entry which is preliminary data.</text>
</comment>
<dbReference type="RefSeq" id="WP_377768477.1">
    <property type="nucleotide sequence ID" value="NZ_JBHULB010000083.1"/>
</dbReference>
<evidence type="ECO:0000313" key="3">
    <source>
        <dbReference type="Proteomes" id="UP001597526"/>
    </source>
</evidence>
<evidence type="ECO:0000313" key="2">
    <source>
        <dbReference type="EMBL" id="MFD2588997.1"/>
    </source>
</evidence>
<keyword evidence="3" id="KW-1185">Reference proteome</keyword>
<accession>A0ABW5N038</accession>
<dbReference type="Pfam" id="PF09832">
    <property type="entry name" value="DUF2059"/>
    <property type="match status" value="1"/>
</dbReference>
<gene>
    <name evidence="2" type="ORF">ACFSQJ_18880</name>
</gene>
<dbReference type="Proteomes" id="UP001597526">
    <property type="component" value="Unassembled WGS sequence"/>
</dbReference>
<evidence type="ECO:0000259" key="1">
    <source>
        <dbReference type="Pfam" id="PF09832"/>
    </source>
</evidence>
<organism evidence="2 3">
    <name type="scientific">Croceitalea marina</name>
    <dbReference type="NCBI Taxonomy" id="1775166"/>
    <lineage>
        <taxon>Bacteria</taxon>
        <taxon>Pseudomonadati</taxon>
        <taxon>Bacteroidota</taxon>
        <taxon>Flavobacteriia</taxon>
        <taxon>Flavobacteriales</taxon>
        <taxon>Flavobacteriaceae</taxon>
        <taxon>Croceitalea</taxon>
    </lineage>
</organism>
<dbReference type="InterPro" id="IPR018637">
    <property type="entry name" value="DUF2059"/>
</dbReference>
<feature type="domain" description="DUF2059" evidence="1">
    <location>
        <begin position="42"/>
        <end position="84"/>
    </location>
</feature>
<reference evidence="3" key="1">
    <citation type="journal article" date="2019" name="Int. J. Syst. Evol. Microbiol.">
        <title>The Global Catalogue of Microorganisms (GCM) 10K type strain sequencing project: providing services to taxonomists for standard genome sequencing and annotation.</title>
        <authorList>
            <consortium name="The Broad Institute Genomics Platform"/>
            <consortium name="The Broad Institute Genome Sequencing Center for Infectious Disease"/>
            <person name="Wu L."/>
            <person name="Ma J."/>
        </authorList>
    </citation>
    <scope>NUCLEOTIDE SEQUENCE [LARGE SCALE GENOMIC DNA]</scope>
    <source>
        <strain evidence="3">KCTC 52368</strain>
    </source>
</reference>
<sequence>MKQYKQAYLELLNLMERQFPKSDRNNNGWIYLERNEIKALKEIRDMLVPVYIKHFSEVDIAKMEQFYTSDAGVQLVMDRTKLTNAQQKKVNDFFNSKVGAKIKDKQELLSVEIAAVSEYWSKDLYQTAVLLLKEE</sequence>
<proteinExistence type="predicted"/>
<protein>
    <submittedName>
        <fullName evidence="2">DUF2059 domain-containing protein</fullName>
    </submittedName>
</protein>
<dbReference type="EMBL" id="JBHULB010000083">
    <property type="protein sequence ID" value="MFD2588997.1"/>
    <property type="molecule type" value="Genomic_DNA"/>
</dbReference>